<organism evidence="1">
    <name type="scientific">marine sediment metagenome</name>
    <dbReference type="NCBI Taxonomy" id="412755"/>
    <lineage>
        <taxon>unclassified sequences</taxon>
        <taxon>metagenomes</taxon>
        <taxon>ecological metagenomes</taxon>
    </lineage>
</organism>
<accession>X1EQK6</accession>
<dbReference type="AlphaFoldDB" id="X1EQK6"/>
<feature type="non-terminal residue" evidence="1">
    <location>
        <position position="152"/>
    </location>
</feature>
<proteinExistence type="predicted"/>
<protein>
    <submittedName>
        <fullName evidence="1">Uncharacterized protein</fullName>
    </submittedName>
</protein>
<evidence type="ECO:0000313" key="1">
    <source>
        <dbReference type="EMBL" id="GAH22595.1"/>
    </source>
</evidence>
<dbReference type="EMBL" id="BARU01004664">
    <property type="protein sequence ID" value="GAH22595.1"/>
    <property type="molecule type" value="Genomic_DNA"/>
</dbReference>
<reference evidence="1" key="1">
    <citation type="journal article" date="2014" name="Front. Microbiol.">
        <title>High frequency of phylogenetically diverse reductive dehalogenase-homologous genes in deep subseafloor sedimentary metagenomes.</title>
        <authorList>
            <person name="Kawai M."/>
            <person name="Futagami T."/>
            <person name="Toyoda A."/>
            <person name="Takaki Y."/>
            <person name="Nishi S."/>
            <person name="Hori S."/>
            <person name="Arai W."/>
            <person name="Tsubouchi T."/>
            <person name="Morono Y."/>
            <person name="Uchiyama I."/>
            <person name="Ito T."/>
            <person name="Fujiyama A."/>
            <person name="Inagaki F."/>
            <person name="Takami H."/>
        </authorList>
    </citation>
    <scope>NUCLEOTIDE SEQUENCE</scope>
    <source>
        <strain evidence="1">Expedition CK06-06</strain>
    </source>
</reference>
<comment type="caution">
    <text evidence="1">The sequence shown here is derived from an EMBL/GenBank/DDBJ whole genome shotgun (WGS) entry which is preliminary data.</text>
</comment>
<name>X1EQK6_9ZZZZ</name>
<gene>
    <name evidence="1" type="ORF">S03H2_09255</name>
</gene>
<sequence length="152" mass="16929">MALVQYGAGVIQMSGSIAGDVHARNRFGNYIRPRTKPVNPHSERQEKARAIVSYLAELWHSPTMDPWRGSWNTYAAAVAMKNRLNATIHLTGFNHFIRSNAPKLRVGLSEKHNAPNILSLPEKDHILECTEESIADQTFTFTCSINGWAANG</sequence>